<feature type="binding site" evidence="5">
    <location>
        <position position="210"/>
    </location>
    <ligand>
        <name>Zn(2+)</name>
        <dbReference type="ChEBI" id="CHEBI:29105"/>
    </ligand>
</feature>
<feature type="transmembrane region" description="Helical" evidence="6">
    <location>
        <begin position="212"/>
        <end position="232"/>
    </location>
</feature>
<feature type="transmembrane region" description="Helical" evidence="6">
    <location>
        <begin position="99"/>
        <end position="117"/>
    </location>
</feature>
<feature type="transmembrane region" description="Helical" evidence="6">
    <location>
        <begin position="149"/>
        <end position="166"/>
    </location>
</feature>
<keyword evidence="5" id="KW-0862">Zinc</keyword>
<name>A0A4U8YNC2_9BACT</name>
<dbReference type="Pfam" id="PF03006">
    <property type="entry name" value="HlyIII"/>
    <property type="match status" value="1"/>
</dbReference>
<organism evidence="7 8">
    <name type="scientific">Desulfoluna butyratoxydans</name>
    <dbReference type="NCBI Taxonomy" id="231438"/>
    <lineage>
        <taxon>Bacteria</taxon>
        <taxon>Pseudomonadati</taxon>
        <taxon>Thermodesulfobacteriota</taxon>
        <taxon>Desulfobacteria</taxon>
        <taxon>Desulfobacterales</taxon>
        <taxon>Desulfolunaceae</taxon>
        <taxon>Desulfoluna</taxon>
    </lineage>
</organism>
<evidence type="ECO:0000256" key="2">
    <source>
        <dbReference type="ARBA" id="ARBA00022692"/>
    </source>
</evidence>
<evidence type="ECO:0000256" key="3">
    <source>
        <dbReference type="ARBA" id="ARBA00022989"/>
    </source>
</evidence>
<dbReference type="Proteomes" id="UP000507962">
    <property type="component" value="Unassembled WGS sequence"/>
</dbReference>
<keyword evidence="5" id="KW-0479">Metal-binding</keyword>
<dbReference type="EMBL" id="CAADHO010000001">
    <property type="protein sequence ID" value="VFQ43152.1"/>
    <property type="molecule type" value="Genomic_DNA"/>
</dbReference>
<keyword evidence="2 6" id="KW-0812">Transmembrane</keyword>
<comment type="subcellular location">
    <subcellularLocation>
        <location evidence="1">Membrane</location>
        <topology evidence="1">Multi-pass membrane protein</topology>
    </subcellularLocation>
</comment>
<feature type="binding site" evidence="5">
    <location>
        <position position="214"/>
    </location>
    <ligand>
        <name>Zn(2+)</name>
        <dbReference type="ChEBI" id="CHEBI:29105"/>
    </ligand>
</feature>
<feature type="transmembrane region" description="Helical" evidence="6">
    <location>
        <begin position="124"/>
        <end position="143"/>
    </location>
</feature>
<keyword evidence="3 6" id="KW-1133">Transmembrane helix</keyword>
<gene>
    <name evidence="7" type="ORF">MSL71_7800</name>
</gene>
<evidence type="ECO:0000256" key="1">
    <source>
        <dbReference type="ARBA" id="ARBA00004141"/>
    </source>
</evidence>
<dbReference type="InterPro" id="IPR004254">
    <property type="entry name" value="AdipoR/HlyIII-related"/>
</dbReference>
<evidence type="ECO:0000313" key="8">
    <source>
        <dbReference type="Proteomes" id="UP000507962"/>
    </source>
</evidence>
<dbReference type="PANTHER" id="PTHR20855:SF3">
    <property type="entry name" value="LD03007P"/>
    <property type="match status" value="1"/>
</dbReference>
<protein>
    <submittedName>
        <fullName evidence="7">Adipor/haemolysin-iii-related</fullName>
    </submittedName>
</protein>
<feature type="transmembrane region" description="Helical" evidence="6">
    <location>
        <begin position="178"/>
        <end position="197"/>
    </location>
</feature>
<evidence type="ECO:0000256" key="6">
    <source>
        <dbReference type="SAM" id="Phobius"/>
    </source>
</evidence>
<evidence type="ECO:0000256" key="5">
    <source>
        <dbReference type="PIRSR" id="PIRSR604254-1"/>
    </source>
</evidence>
<dbReference type="GO" id="GO:0046872">
    <property type="term" value="F:metal ion binding"/>
    <property type="evidence" value="ECO:0007669"/>
    <property type="project" value="UniProtKB-KW"/>
</dbReference>
<feature type="binding site" evidence="5">
    <location>
        <position position="81"/>
    </location>
    <ligand>
        <name>Zn(2+)</name>
        <dbReference type="ChEBI" id="CHEBI:29105"/>
    </ligand>
</feature>
<evidence type="ECO:0000313" key="7">
    <source>
        <dbReference type="EMBL" id="VFQ43152.1"/>
    </source>
</evidence>
<dbReference type="GO" id="GO:0016020">
    <property type="term" value="C:membrane"/>
    <property type="evidence" value="ECO:0007669"/>
    <property type="project" value="UniProtKB-SubCell"/>
</dbReference>
<keyword evidence="4 6" id="KW-0472">Membrane</keyword>
<dbReference type="PANTHER" id="PTHR20855">
    <property type="entry name" value="ADIPOR/PROGESTIN RECEPTOR-RELATED"/>
    <property type="match status" value="1"/>
</dbReference>
<reference evidence="7 8" key="1">
    <citation type="submission" date="2019-03" db="EMBL/GenBank/DDBJ databases">
        <authorList>
            <person name="Nijsse B."/>
        </authorList>
    </citation>
    <scope>NUCLEOTIDE SEQUENCE [LARGE SCALE GENOMIC DNA]</scope>
    <source>
        <strain evidence="7">Desulfoluna butyratoxydans MSL71</strain>
    </source>
</reference>
<accession>A0A4U8YNC2</accession>
<feature type="transmembrane region" description="Helical" evidence="6">
    <location>
        <begin position="63"/>
        <end position="83"/>
    </location>
</feature>
<proteinExistence type="predicted"/>
<evidence type="ECO:0000256" key="4">
    <source>
        <dbReference type="ARBA" id="ARBA00023136"/>
    </source>
</evidence>
<sequence>MDAGSFHRPTRRPIHSFEESDMGIKTQESFNFYSHLAGALASLVGTVYLLRIASHSASMTITALVYALSLVFLFSASSLYHAFKKQENELSFWRKMDRLAIFFMIAGTYTPISYFCLEGNTRWVMIAFQWSVVGFGLISQLFFPRAPRVLYALIYSAMGWSAVFPIKQVLANLSAGQTVLLFTGGASFTAGALIYAIKRPRLVPGIFSFHELFHIMVLLGGVLHYALIYRVYATSLA</sequence>
<keyword evidence="8" id="KW-1185">Reference proteome</keyword>
<dbReference type="AlphaFoldDB" id="A0A4U8YNC2"/>
<feature type="transmembrane region" description="Helical" evidence="6">
    <location>
        <begin position="32"/>
        <end position="51"/>
    </location>
</feature>